<keyword evidence="1" id="KW-0472">Membrane</keyword>
<evidence type="ECO:0000313" key="2">
    <source>
        <dbReference type="EMBL" id="KIY66420.1"/>
    </source>
</evidence>
<gene>
    <name evidence="2" type="ORF">CYLTODRAFT_455394</name>
</gene>
<proteinExistence type="predicted"/>
<feature type="transmembrane region" description="Helical" evidence="1">
    <location>
        <begin position="69"/>
        <end position="93"/>
    </location>
</feature>
<reference evidence="2 3" key="1">
    <citation type="journal article" date="2015" name="Fungal Genet. Biol.">
        <title>Evolution of novel wood decay mechanisms in Agaricales revealed by the genome sequences of Fistulina hepatica and Cylindrobasidium torrendii.</title>
        <authorList>
            <person name="Floudas D."/>
            <person name="Held B.W."/>
            <person name="Riley R."/>
            <person name="Nagy L.G."/>
            <person name="Koehler G."/>
            <person name="Ransdell A.S."/>
            <person name="Younus H."/>
            <person name="Chow J."/>
            <person name="Chiniquy J."/>
            <person name="Lipzen A."/>
            <person name="Tritt A."/>
            <person name="Sun H."/>
            <person name="Haridas S."/>
            <person name="LaButti K."/>
            <person name="Ohm R.A."/>
            <person name="Kues U."/>
            <person name="Blanchette R.A."/>
            <person name="Grigoriev I.V."/>
            <person name="Minto R.E."/>
            <person name="Hibbett D.S."/>
        </authorList>
    </citation>
    <scope>NUCLEOTIDE SEQUENCE [LARGE SCALE GENOMIC DNA]</scope>
    <source>
        <strain evidence="2 3">FP15055 ss-10</strain>
    </source>
</reference>
<keyword evidence="3" id="KW-1185">Reference proteome</keyword>
<dbReference type="OrthoDB" id="2560085at2759"/>
<accession>A0A0D7B843</accession>
<feature type="transmembrane region" description="Helical" evidence="1">
    <location>
        <begin position="105"/>
        <end position="129"/>
    </location>
</feature>
<keyword evidence="1" id="KW-1133">Transmembrane helix</keyword>
<keyword evidence="1" id="KW-0812">Transmembrane</keyword>
<dbReference type="Proteomes" id="UP000054007">
    <property type="component" value="Unassembled WGS sequence"/>
</dbReference>
<dbReference type="STRING" id="1314674.A0A0D7B843"/>
<organism evidence="2 3">
    <name type="scientific">Cylindrobasidium torrendii FP15055 ss-10</name>
    <dbReference type="NCBI Taxonomy" id="1314674"/>
    <lineage>
        <taxon>Eukaryota</taxon>
        <taxon>Fungi</taxon>
        <taxon>Dikarya</taxon>
        <taxon>Basidiomycota</taxon>
        <taxon>Agaricomycotina</taxon>
        <taxon>Agaricomycetes</taxon>
        <taxon>Agaricomycetidae</taxon>
        <taxon>Agaricales</taxon>
        <taxon>Marasmiineae</taxon>
        <taxon>Physalacriaceae</taxon>
        <taxon>Cylindrobasidium</taxon>
    </lineage>
</organism>
<evidence type="ECO:0000313" key="3">
    <source>
        <dbReference type="Proteomes" id="UP000054007"/>
    </source>
</evidence>
<name>A0A0D7B843_9AGAR</name>
<dbReference type="EMBL" id="KN880555">
    <property type="protein sequence ID" value="KIY66420.1"/>
    <property type="molecule type" value="Genomic_DNA"/>
</dbReference>
<sequence length="226" mass="24758">MPPNARVISLLLVVVSGIATIGTGVNAAIKAKHKSDSIRDGLAEQPCRTLFFVPCTDVSVSASNILPPVIVSFGASFVIFATAIICLLLSSCVQRYRSSRRVPEIEALGFLLLSLLLLGSHIAFTVVFANDSAGVDVHVGELHVPDKVVDVLLDILNQSTKYSEYGFIKPLVITPYIEWLFALFAAIMIWTSRTREIEVSEAAMNKEARRQSLRLDDHGASMLRRF</sequence>
<feature type="transmembrane region" description="Helical" evidence="1">
    <location>
        <begin position="167"/>
        <end position="190"/>
    </location>
</feature>
<dbReference type="AlphaFoldDB" id="A0A0D7B843"/>
<evidence type="ECO:0000256" key="1">
    <source>
        <dbReference type="SAM" id="Phobius"/>
    </source>
</evidence>
<protein>
    <submittedName>
        <fullName evidence="2">Uncharacterized protein</fullName>
    </submittedName>
</protein>